<evidence type="ECO:0000259" key="2">
    <source>
        <dbReference type="PROSITE" id="PS50234"/>
    </source>
</evidence>
<dbReference type="PROSITE" id="PS50234">
    <property type="entry name" value="VWFA"/>
    <property type="match status" value="1"/>
</dbReference>
<dbReference type="Pfam" id="PF00092">
    <property type="entry name" value="VWA"/>
    <property type="match status" value="1"/>
</dbReference>
<feature type="domain" description="VWFA" evidence="2">
    <location>
        <begin position="20"/>
        <end position="193"/>
    </location>
</feature>
<accession>A0A2C9X014</accession>
<proteinExistence type="predicted"/>
<dbReference type="AlphaFoldDB" id="A0A2C9X014"/>
<reference evidence="3 4" key="1">
    <citation type="submission" date="2017-05" db="EMBL/GenBank/DDBJ databases">
        <authorList>
            <person name="Song R."/>
            <person name="Chenine A.L."/>
            <person name="Ruprecht R.M."/>
        </authorList>
    </citation>
    <scope>NUCLEOTIDE SEQUENCE [LARGE SCALE GENOMIC DNA]</scope>
    <source>
        <strain evidence="3 4">S567_C10_BS</strain>
    </source>
</reference>
<name>A0A2C9X014_PSEAI</name>
<dbReference type="InterPro" id="IPR036465">
    <property type="entry name" value="vWFA_dom_sf"/>
</dbReference>
<feature type="region of interest" description="Disordered" evidence="1">
    <location>
        <begin position="220"/>
        <end position="244"/>
    </location>
</feature>
<dbReference type="Gene3D" id="3.40.50.410">
    <property type="entry name" value="von Willebrand factor, type A domain"/>
    <property type="match status" value="1"/>
</dbReference>
<gene>
    <name evidence="3" type="ORF">CAZ10_13045</name>
</gene>
<dbReference type="RefSeq" id="WP_012206007.1">
    <property type="nucleotide sequence ID" value="NZ_CAADQW010000585.1"/>
</dbReference>
<dbReference type="SUPFAM" id="SSF53300">
    <property type="entry name" value="vWA-like"/>
    <property type="match status" value="1"/>
</dbReference>
<evidence type="ECO:0000256" key="1">
    <source>
        <dbReference type="SAM" id="MobiDB-lite"/>
    </source>
</evidence>
<dbReference type="Proteomes" id="UP000194857">
    <property type="component" value="Unassembled WGS sequence"/>
</dbReference>
<organism evidence="3 4">
    <name type="scientific">Pseudomonas aeruginosa</name>
    <dbReference type="NCBI Taxonomy" id="287"/>
    <lineage>
        <taxon>Bacteria</taxon>
        <taxon>Pseudomonadati</taxon>
        <taxon>Pseudomonadota</taxon>
        <taxon>Gammaproteobacteria</taxon>
        <taxon>Pseudomonadales</taxon>
        <taxon>Pseudomonadaceae</taxon>
        <taxon>Pseudomonas</taxon>
    </lineage>
</organism>
<dbReference type="GeneID" id="24116606"/>
<sequence length="244" mass="26439">MSNIPFDPSKFTAPKAKPLPVVLLLDVSGSMSGEKIRNVNDAVRDMLDTFSDTENGETEIHVAIITFGSQVALHQPLASASDIHWQDLSAGGMTPLGTALQMAKAMIEDKDVIPSRAYRPTVVLVSDGGPNDAWEKPLNAFISDGRSAKCDRLAMAIGADADEAVLGKFIEGTSNRLFYAENAKQLRDFFKFVTMSVTIRTKSQTPNNVPEASTIDIQPATIEARQDKQNSVTQSSSTEDGGYW</sequence>
<feature type="compositionally biased region" description="Polar residues" evidence="1">
    <location>
        <begin position="229"/>
        <end position="244"/>
    </location>
</feature>
<evidence type="ECO:0000313" key="3">
    <source>
        <dbReference type="EMBL" id="OTI62487.1"/>
    </source>
</evidence>
<protein>
    <submittedName>
        <fullName evidence="3">VWA domain-containing protein</fullName>
    </submittedName>
</protein>
<dbReference type="EMBL" id="NFFZ01000005">
    <property type="protein sequence ID" value="OTI62487.1"/>
    <property type="molecule type" value="Genomic_DNA"/>
</dbReference>
<dbReference type="InterPro" id="IPR002035">
    <property type="entry name" value="VWF_A"/>
</dbReference>
<evidence type="ECO:0000313" key="4">
    <source>
        <dbReference type="Proteomes" id="UP000194857"/>
    </source>
</evidence>
<comment type="caution">
    <text evidence="3">The sequence shown here is derived from an EMBL/GenBank/DDBJ whole genome shotgun (WGS) entry which is preliminary data.</text>
</comment>
<dbReference type="SMART" id="SM00327">
    <property type="entry name" value="VWA"/>
    <property type="match status" value="1"/>
</dbReference>